<evidence type="ECO:0000256" key="1">
    <source>
        <dbReference type="ARBA" id="ARBA00004777"/>
    </source>
</evidence>
<gene>
    <name evidence="11 14" type="primary">folD</name>
    <name evidence="14" type="ORF">QSG27_08360</name>
</gene>
<dbReference type="PANTHER" id="PTHR48099">
    <property type="entry name" value="C-1-TETRAHYDROFOLATE SYNTHASE, CYTOPLASMIC-RELATED"/>
    <property type="match status" value="1"/>
</dbReference>
<feature type="binding site" evidence="11">
    <location>
        <position position="235"/>
    </location>
    <ligand>
        <name>NADP(+)</name>
        <dbReference type="ChEBI" id="CHEBI:58349"/>
    </ligand>
</feature>
<dbReference type="PRINTS" id="PR00085">
    <property type="entry name" value="THFDHDRGNASE"/>
</dbReference>
<dbReference type="InterPro" id="IPR020630">
    <property type="entry name" value="THF_DH/CycHdrlase_cat_dom"/>
</dbReference>
<dbReference type="PROSITE" id="PS00767">
    <property type="entry name" value="THF_DHG_CYH_2"/>
    <property type="match status" value="1"/>
</dbReference>
<evidence type="ECO:0000256" key="7">
    <source>
        <dbReference type="ARBA" id="ARBA00023002"/>
    </source>
</evidence>
<evidence type="ECO:0000256" key="5">
    <source>
        <dbReference type="ARBA" id="ARBA00022801"/>
    </source>
</evidence>
<dbReference type="InterPro" id="IPR036291">
    <property type="entry name" value="NAD(P)-bd_dom_sf"/>
</dbReference>
<dbReference type="Proteomes" id="UP001227317">
    <property type="component" value="Unassembled WGS sequence"/>
</dbReference>
<dbReference type="CDD" id="cd01080">
    <property type="entry name" value="NAD_bind_m-THF_DH_Cyclohyd"/>
    <property type="match status" value="1"/>
</dbReference>
<dbReference type="PROSITE" id="PS00766">
    <property type="entry name" value="THF_DHG_CYH_1"/>
    <property type="match status" value="1"/>
</dbReference>
<keyword evidence="8 11" id="KW-0368">Histidine biosynthesis</keyword>
<accession>A0ABU0WF56</accession>
<dbReference type="PANTHER" id="PTHR48099:SF5">
    <property type="entry name" value="C-1-TETRAHYDROFOLATE SYNTHASE, CYTOPLASMIC"/>
    <property type="match status" value="1"/>
</dbReference>
<dbReference type="InterPro" id="IPR020631">
    <property type="entry name" value="THF_DH/CycHdrlase_NAD-bd_dom"/>
</dbReference>
<dbReference type="NCBIfam" id="NF010785">
    <property type="entry name" value="PRK14188.1"/>
    <property type="match status" value="1"/>
</dbReference>
<proteinExistence type="inferred from homology"/>
<evidence type="ECO:0000259" key="12">
    <source>
        <dbReference type="Pfam" id="PF00763"/>
    </source>
</evidence>
<keyword evidence="15" id="KW-1185">Reference proteome</keyword>
<organism evidence="14 15">
    <name type="scientific">Azospirillum isscasi</name>
    <dbReference type="NCBI Taxonomy" id="3053926"/>
    <lineage>
        <taxon>Bacteria</taxon>
        <taxon>Pseudomonadati</taxon>
        <taxon>Pseudomonadota</taxon>
        <taxon>Alphaproteobacteria</taxon>
        <taxon>Rhodospirillales</taxon>
        <taxon>Azospirillaceae</taxon>
        <taxon>Azospirillum</taxon>
    </lineage>
</organism>
<name>A0ABU0WF56_9PROT</name>
<dbReference type="EC" id="1.5.1.5" evidence="11"/>
<keyword evidence="7 11" id="KW-0560">Oxidoreductase</keyword>
<evidence type="ECO:0000259" key="13">
    <source>
        <dbReference type="Pfam" id="PF02882"/>
    </source>
</evidence>
<keyword evidence="6 11" id="KW-0521">NADP</keyword>
<dbReference type="Pfam" id="PF02882">
    <property type="entry name" value="THF_DHG_CYH_C"/>
    <property type="match status" value="1"/>
</dbReference>
<sequence>MAEAKIIDGKAFAAGLRARVAEGVAALKASHGVTPGLAVVLVGEDPASQVYVRSKEKALADLGMNSFDHHEPADLGEAELLALIDRLNADPAVHGILVQLPLPRHIDTQKVLARIVPEKDADGFHVVNAGLLATGSPGAIVPCTPLGSLLLIRDTLGADLKGKRALVLGRSNIVGKPMAQLLLQQDCTVTVAHSRTQDLPGECRRADILVAAVGRPEMVRGDWIKPGAVVIDVGINRIPHPAEPGKTKLVGDVAYDEAVKVAGAITPVPGGVGPMTIACLMLNTLAAACRAAGAPVPAEALA</sequence>
<evidence type="ECO:0000313" key="14">
    <source>
        <dbReference type="EMBL" id="MDQ2102698.1"/>
    </source>
</evidence>
<keyword evidence="4 11" id="KW-0658">Purine biosynthesis</keyword>
<evidence type="ECO:0000256" key="11">
    <source>
        <dbReference type="HAMAP-Rule" id="MF_01576"/>
    </source>
</evidence>
<comment type="caution">
    <text evidence="14">The sequence shown here is derived from an EMBL/GenBank/DDBJ whole genome shotgun (WGS) entry which is preliminary data.</text>
</comment>
<comment type="subunit">
    <text evidence="11">Homodimer.</text>
</comment>
<evidence type="ECO:0000256" key="10">
    <source>
        <dbReference type="ARBA" id="ARBA00023268"/>
    </source>
</evidence>
<protein>
    <recommendedName>
        <fullName evidence="11">Bifunctional protein FolD</fullName>
    </recommendedName>
    <domain>
        <recommendedName>
            <fullName evidence="11">Methylenetetrahydrofolate dehydrogenase</fullName>
            <ecNumber evidence="11">1.5.1.5</ecNumber>
        </recommendedName>
    </domain>
    <domain>
        <recommendedName>
            <fullName evidence="11">Methenyltetrahydrofolate cyclohydrolase</fullName>
            <ecNumber evidence="11">3.5.4.9</ecNumber>
        </recommendedName>
    </domain>
</protein>
<evidence type="ECO:0000256" key="3">
    <source>
        <dbReference type="ARBA" id="ARBA00022605"/>
    </source>
</evidence>
<dbReference type="HAMAP" id="MF_01576">
    <property type="entry name" value="THF_DHG_CYH"/>
    <property type="match status" value="1"/>
</dbReference>
<keyword evidence="10 11" id="KW-0511">Multifunctional enzyme</keyword>
<feature type="domain" description="Tetrahydrofolate dehydrogenase/cyclohydrolase NAD(P)-binding" evidence="13">
    <location>
        <begin position="142"/>
        <end position="290"/>
    </location>
</feature>
<keyword evidence="3 11" id="KW-0028">Amino-acid biosynthesis</keyword>
<evidence type="ECO:0000256" key="4">
    <source>
        <dbReference type="ARBA" id="ARBA00022755"/>
    </source>
</evidence>
<evidence type="ECO:0000256" key="8">
    <source>
        <dbReference type="ARBA" id="ARBA00023102"/>
    </source>
</evidence>
<feature type="binding site" evidence="11">
    <location>
        <begin position="169"/>
        <end position="171"/>
    </location>
    <ligand>
        <name>NADP(+)</name>
        <dbReference type="ChEBI" id="CHEBI:58349"/>
    </ligand>
</feature>
<comment type="catalytic activity">
    <reaction evidence="11">
        <text>(6R)-5,10-methylene-5,6,7,8-tetrahydrofolate + NADP(+) = (6R)-5,10-methenyltetrahydrofolate + NADPH</text>
        <dbReference type="Rhea" id="RHEA:22812"/>
        <dbReference type="ChEBI" id="CHEBI:15636"/>
        <dbReference type="ChEBI" id="CHEBI:57455"/>
        <dbReference type="ChEBI" id="CHEBI:57783"/>
        <dbReference type="ChEBI" id="CHEBI:58349"/>
        <dbReference type="EC" id="1.5.1.5"/>
    </reaction>
</comment>
<dbReference type="EMBL" id="JAUJFI010000028">
    <property type="protein sequence ID" value="MDQ2102698.1"/>
    <property type="molecule type" value="Genomic_DNA"/>
</dbReference>
<dbReference type="InterPro" id="IPR046346">
    <property type="entry name" value="Aminoacid_DH-like_N_sf"/>
</dbReference>
<keyword evidence="9 11" id="KW-0486">Methionine biosynthesis</keyword>
<evidence type="ECO:0000313" key="15">
    <source>
        <dbReference type="Proteomes" id="UP001227317"/>
    </source>
</evidence>
<dbReference type="InterPro" id="IPR020867">
    <property type="entry name" value="THF_DH/CycHdrlase_CS"/>
</dbReference>
<dbReference type="NCBIfam" id="NF010783">
    <property type="entry name" value="PRK14186.1"/>
    <property type="match status" value="1"/>
</dbReference>
<evidence type="ECO:0000256" key="2">
    <source>
        <dbReference type="ARBA" id="ARBA00022563"/>
    </source>
</evidence>
<keyword evidence="2 11" id="KW-0554">One-carbon metabolism</keyword>
<comment type="function">
    <text evidence="11">Catalyzes the oxidation of 5,10-methylenetetrahydrofolate to 5,10-methenyltetrahydrofolate and then the hydrolysis of 5,10-methenyltetrahydrofolate to 10-formyltetrahydrofolate.</text>
</comment>
<dbReference type="InterPro" id="IPR000672">
    <property type="entry name" value="THF_DH/CycHdrlase"/>
</dbReference>
<reference evidence="14 15" key="1">
    <citation type="submission" date="2023-06" db="EMBL/GenBank/DDBJ databases">
        <title>Azospirillum isscasensis sp.nov, a bacterium isolated from rhizosphere soil of rice.</title>
        <authorList>
            <person name="Wang H."/>
        </authorList>
    </citation>
    <scope>NUCLEOTIDE SEQUENCE [LARGE SCALE GENOMIC DNA]</scope>
    <source>
        <strain evidence="14 15">C340-1</strain>
    </source>
</reference>
<comment type="pathway">
    <text evidence="1 11">One-carbon metabolism; tetrahydrofolate interconversion.</text>
</comment>
<comment type="catalytic activity">
    <reaction evidence="11">
        <text>(6R)-5,10-methenyltetrahydrofolate + H2O = (6R)-10-formyltetrahydrofolate + H(+)</text>
        <dbReference type="Rhea" id="RHEA:23700"/>
        <dbReference type="ChEBI" id="CHEBI:15377"/>
        <dbReference type="ChEBI" id="CHEBI:15378"/>
        <dbReference type="ChEBI" id="CHEBI:57455"/>
        <dbReference type="ChEBI" id="CHEBI:195366"/>
        <dbReference type="EC" id="3.5.4.9"/>
    </reaction>
</comment>
<dbReference type="Pfam" id="PF00763">
    <property type="entry name" value="THF_DHG_CYH"/>
    <property type="match status" value="1"/>
</dbReference>
<evidence type="ECO:0000256" key="6">
    <source>
        <dbReference type="ARBA" id="ARBA00022857"/>
    </source>
</evidence>
<evidence type="ECO:0000256" key="9">
    <source>
        <dbReference type="ARBA" id="ARBA00023167"/>
    </source>
</evidence>
<dbReference type="RefSeq" id="WP_306705048.1">
    <property type="nucleotide sequence ID" value="NZ_JAUJFI010000028.1"/>
</dbReference>
<dbReference type="SUPFAM" id="SSF51735">
    <property type="entry name" value="NAD(P)-binding Rossmann-fold domains"/>
    <property type="match status" value="1"/>
</dbReference>
<dbReference type="EC" id="3.5.4.9" evidence="11"/>
<dbReference type="Gene3D" id="3.40.50.10860">
    <property type="entry name" value="Leucine Dehydrogenase, chain A, domain 1"/>
    <property type="match status" value="1"/>
</dbReference>
<dbReference type="Gene3D" id="3.40.50.720">
    <property type="entry name" value="NAD(P)-binding Rossmann-like Domain"/>
    <property type="match status" value="1"/>
</dbReference>
<feature type="domain" description="Tetrahydrofolate dehydrogenase/cyclohydrolase catalytic" evidence="12">
    <location>
        <begin position="7"/>
        <end position="122"/>
    </location>
</feature>
<comment type="similarity">
    <text evidence="11">Belongs to the tetrahydrofolate dehydrogenase/cyclohydrolase family.</text>
</comment>
<keyword evidence="5 11" id="KW-0378">Hydrolase</keyword>
<dbReference type="SUPFAM" id="SSF53223">
    <property type="entry name" value="Aminoacid dehydrogenase-like, N-terminal domain"/>
    <property type="match status" value="1"/>
</dbReference>
<comment type="caution">
    <text evidence="11">Lacks conserved residue(s) required for the propagation of feature annotation.</text>
</comment>